<dbReference type="AlphaFoldDB" id="A0A0F9T9Z5"/>
<sequence>MAKRIPTHIKVRNIVQRRRDRLNRVAKYKLGVGYNRNRKGGNLYKAKVDALDWVLDVFDAEAKVTPEQK</sequence>
<accession>A0A0F9T9Z5</accession>
<gene>
    <name evidence="1" type="ORF">LCGC14_0679890</name>
</gene>
<dbReference type="EMBL" id="LAZR01001369">
    <property type="protein sequence ID" value="KKN45766.1"/>
    <property type="molecule type" value="Genomic_DNA"/>
</dbReference>
<reference evidence="1" key="1">
    <citation type="journal article" date="2015" name="Nature">
        <title>Complex archaea that bridge the gap between prokaryotes and eukaryotes.</title>
        <authorList>
            <person name="Spang A."/>
            <person name="Saw J.H."/>
            <person name="Jorgensen S.L."/>
            <person name="Zaremba-Niedzwiedzka K."/>
            <person name="Martijn J."/>
            <person name="Lind A.E."/>
            <person name="van Eijk R."/>
            <person name="Schleper C."/>
            <person name="Guy L."/>
            <person name="Ettema T.J."/>
        </authorList>
    </citation>
    <scope>NUCLEOTIDE SEQUENCE</scope>
</reference>
<name>A0A0F9T9Z5_9ZZZZ</name>
<proteinExistence type="predicted"/>
<organism evidence="1">
    <name type="scientific">marine sediment metagenome</name>
    <dbReference type="NCBI Taxonomy" id="412755"/>
    <lineage>
        <taxon>unclassified sequences</taxon>
        <taxon>metagenomes</taxon>
        <taxon>ecological metagenomes</taxon>
    </lineage>
</organism>
<evidence type="ECO:0000313" key="1">
    <source>
        <dbReference type="EMBL" id="KKN45766.1"/>
    </source>
</evidence>
<protein>
    <submittedName>
        <fullName evidence="1">Uncharacterized protein</fullName>
    </submittedName>
</protein>
<comment type="caution">
    <text evidence="1">The sequence shown here is derived from an EMBL/GenBank/DDBJ whole genome shotgun (WGS) entry which is preliminary data.</text>
</comment>